<gene>
    <name evidence="2" type="primary">62</name>
</gene>
<evidence type="ECO:0000313" key="2">
    <source>
        <dbReference type="EMBL" id="ADI55378.1"/>
    </source>
</evidence>
<dbReference type="GO" id="GO:0003677">
    <property type="term" value="F:DNA binding"/>
    <property type="evidence" value="ECO:0007669"/>
    <property type="project" value="UniProtKB-UniRule"/>
</dbReference>
<sequence length="214" mass="24576">MPRYCGQPGNSHDLSVHPTCSGAPMAISLFDDDVELNEHEVAWKQRNDAAIQALADSFKEKAENELFAIMNDITYGKNQRNLAQSENYNQFWLDNSLSQHVDCIMPAAMVNCLKLDDQSHFNYLLHAVPKGKRFGKWAKAHDDEVSVVFITRLLMKYHSINNDDAYRYLETYKIKGHLPAVLKKMKGLVTDEFLKSVTKNVKEQKDLKKKALEW</sequence>
<keyword evidence="3" id="KW-1185">Reference proteome</keyword>
<dbReference type="GO" id="GO:0039693">
    <property type="term" value="P:viral DNA genome replication"/>
    <property type="evidence" value="ECO:0007669"/>
    <property type="project" value="UniProtKB-UniRule"/>
</dbReference>
<proteinExistence type="inferred from homology"/>
<dbReference type="OrthoDB" id="12022at10239"/>
<comment type="similarity">
    <text evidence="1">Belongs to the Tevenvirinae sliding-clamp-loader small subunit family.</text>
</comment>
<dbReference type="HAMAP" id="MF_04163">
    <property type="entry name" value="T4_Clamp_Loader_S"/>
    <property type="match status" value="1"/>
</dbReference>
<dbReference type="EMBL" id="HM071924">
    <property type="protein sequence ID" value="ADI55378.1"/>
    <property type="molecule type" value="Genomic_DNA"/>
</dbReference>
<organism evidence="2 3">
    <name type="scientific">Escherichia phage IME08</name>
    <dbReference type="NCBI Taxonomy" id="698728"/>
    <lineage>
        <taxon>Viruses</taxon>
        <taxon>Duplodnaviria</taxon>
        <taxon>Heunggongvirae</taxon>
        <taxon>Uroviricota</taxon>
        <taxon>Caudoviricetes</taxon>
        <taxon>Pantevenvirales</taxon>
        <taxon>Straboviridae</taxon>
        <taxon>Tevenvirinae</taxon>
        <taxon>Dhakavirus</taxon>
        <taxon>Dhakavirus ime08</taxon>
    </lineage>
</organism>
<dbReference type="KEGG" id="vg:9384388"/>
<dbReference type="InterPro" id="IPR031868">
    <property type="entry name" value="Phage_clamp_gp62"/>
</dbReference>
<dbReference type="GeneID" id="9384388"/>
<comment type="function">
    <text evidence="1">Forms the sliding-clamp-loader together with the small subunit. The clamp loader holds the clamp in an open conformation and places it onto the DNA.</text>
</comment>
<dbReference type="RefSeq" id="YP_003734199.1">
    <property type="nucleotide sequence ID" value="NC_014260.1"/>
</dbReference>
<accession>D7RM62</accession>
<keyword evidence="1" id="KW-0238">DNA-binding</keyword>
<dbReference type="Proteomes" id="UP000201129">
    <property type="component" value="Segment"/>
</dbReference>
<evidence type="ECO:0000313" key="3">
    <source>
        <dbReference type="Proteomes" id="UP000201129"/>
    </source>
</evidence>
<dbReference type="Pfam" id="PF16790">
    <property type="entry name" value="Phage_clamp_A"/>
    <property type="match status" value="1"/>
</dbReference>
<dbReference type="Gene3D" id="1.10.8.700">
    <property type="entry name" value="Bacteriophage clamp loader A subunit, A domain"/>
    <property type="match status" value="1"/>
</dbReference>
<dbReference type="Gene3D" id="6.10.250.1260">
    <property type="match status" value="1"/>
</dbReference>
<dbReference type="Gene3D" id="1.20.272.50">
    <property type="entry name" value="Bacteriophage clamp loader A subunit, A' domain"/>
    <property type="match status" value="1"/>
</dbReference>
<protein>
    <recommendedName>
        <fullName evidence="1">Sliding-clamp-loader small subunit</fullName>
    </recommendedName>
    <alternativeName>
        <fullName evidence="1">Clamp loader gp62 subunit</fullName>
    </alternativeName>
</protein>
<reference evidence="2 3" key="1">
    <citation type="journal article" date="2011" name="Arch. Virol.">
        <title>The complete genome sequence of a novel T4-like bacteriophage, IME08.</title>
        <authorList>
            <person name="Jiang H."/>
            <person name="Jiang X."/>
            <person name="Wang S."/>
            <person name="Li C."/>
            <person name="Chen B."/>
            <person name="An X."/>
            <person name="Mi Z."/>
            <person name="Chen J."/>
            <person name="Tong Y."/>
        </authorList>
    </citation>
    <scope>NUCLEOTIDE SEQUENCE [LARGE SCALE GENOMIC DNA]</scope>
</reference>
<dbReference type="GO" id="GO:0006260">
    <property type="term" value="P:DNA replication"/>
    <property type="evidence" value="ECO:0007669"/>
    <property type="project" value="InterPro"/>
</dbReference>
<reference evidence="2 3" key="2">
    <citation type="journal article" date="2011" name="Virol. J.">
        <title>Sequence characteristics of T4-like bacteriophage IME08 benome termini revealed by high throughput sequencing.</title>
        <authorList>
            <person name="Jiang X."/>
            <person name="Jiang H."/>
            <person name="Li C."/>
            <person name="Wang S."/>
            <person name="Mi Z."/>
            <person name="An X."/>
            <person name="Chen J."/>
            <person name="Tong Y."/>
        </authorList>
    </citation>
    <scope>NUCLEOTIDE SEQUENCE [LARGE SCALE GENOMIC DNA]</scope>
</reference>
<name>D7RM62_9CAUD</name>
<evidence type="ECO:0000256" key="1">
    <source>
        <dbReference type="HAMAP-Rule" id="MF_04163"/>
    </source>
</evidence>
<comment type="subunit">
    <text evidence="1">The sliding-clamp-loader consists of 4 large subunits and 1 small subunit. Interacts with the sliding clamp; this interaction allows the sliding-clamp-loader to open the sliding clamp. Part of the replicase complex that includes the DNA polymerase, the polymerase clamp, the clamp loader complex, the single-stranded DNA binding protein, the primase, the helicase and the helicase assembly factor.</text>
</comment>
<keyword evidence="1" id="KW-1194">Viral DNA replication</keyword>
<dbReference type="GO" id="GO:0003689">
    <property type="term" value="F:DNA clamp loader activity"/>
    <property type="evidence" value="ECO:0007669"/>
    <property type="project" value="UniProtKB-UniRule"/>
</dbReference>
<keyword evidence="1" id="KW-0235">DNA replication</keyword>